<proteinExistence type="predicted"/>
<dbReference type="PANTHER" id="PTHR38657:SF1">
    <property type="entry name" value="SLR1343 PROTEIN"/>
    <property type="match status" value="1"/>
</dbReference>
<dbReference type="GO" id="GO:0016829">
    <property type="term" value="F:lyase activity"/>
    <property type="evidence" value="ECO:0007669"/>
    <property type="project" value="UniProtKB-KW"/>
</dbReference>
<reference evidence="5" key="2">
    <citation type="journal article" date="2019" name="Int. J. Syst. Evol. Microbiol.">
        <title>The Global Catalogue of Microorganisms (GCM) 10K type strain sequencing project: providing services to taxonomists for standard genome sequencing and annotation.</title>
        <authorList>
            <consortium name="The Broad Institute Genomics Platform"/>
            <consortium name="The Broad Institute Genome Sequencing Center for Infectious Disease"/>
            <person name="Wu L."/>
            <person name="Ma J."/>
        </authorList>
    </citation>
    <scope>NUCLEOTIDE SEQUENCE [LARGE SCALE GENOMIC DNA]</scope>
    <source>
        <strain evidence="5">NBRC 107710</strain>
    </source>
</reference>
<dbReference type="InterPro" id="IPR007357">
    <property type="entry name" value="PhrB-like"/>
</dbReference>
<feature type="region of interest" description="Disordered" evidence="1">
    <location>
        <begin position="508"/>
        <end position="549"/>
    </location>
</feature>
<dbReference type="InterPro" id="IPR036134">
    <property type="entry name" value="Crypto/Photolyase_FAD-like_sf"/>
</dbReference>
<dbReference type="AlphaFoldDB" id="A0A7W6AGD0"/>
<reference evidence="2" key="1">
    <citation type="journal article" date="2014" name="Int. J. Syst. Evol. Microbiol.">
        <title>Complete genome of a new Firmicutes species belonging to the dominant human colonic microbiota ('Ruminococcus bicirculans') reveals two chromosomes and a selective capacity to utilize plant glucans.</title>
        <authorList>
            <consortium name="NISC Comparative Sequencing Program"/>
            <person name="Wegmann U."/>
            <person name="Louis P."/>
            <person name="Goesmann A."/>
            <person name="Henrissat B."/>
            <person name="Duncan S.H."/>
            <person name="Flint H.J."/>
        </authorList>
    </citation>
    <scope>NUCLEOTIDE SEQUENCE</scope>
    <source>
        <strain evidence="2">NBRC 107710</strain>
    </source>
</reference>
<keyword evidence="3" id="KW-0456">Lyase</keyword>
<dbReference type="InterPro" id="IPR014729">
    <property type="entry name" value="Rossmann-like_a/b/a_fold"/>
</dbReference>
<dbReference type="SUPFAM" id="SSF48173">
    <property type="entry name" value="Cryptochrome/photolyase FAD-binding domain"/>
    <property type="match status" value="1"/>
</dbReference>
<gene>
    <name evidence="2" type="primary">phrB_1</name>
    <name evidence="2" type="ORF">GCM10007884_00030</name>
    <name evidence="3" type="ORF">GGR33_001668</name>
</gene>
<dbReference type="EMBL" id="BSPG01000001">
    <property type="protein sequence ID" value="GLS42018.1"/>
    <property type="molecule type" value="Genomic_DNA"/>
</dbReference>
<dbReference type="Proteomes" id="UP001156881">
    <property type="component" value="Unassembled WGS sequence"/>
</dbReference>
<dbReference type="EMBL" id="JACIDN010000003">
    <property type="protein sequence ID" value="MBB3902173.1"/>
    <property type="molecule type" value="Genomic_DNA"/>
</dbReference>
<dbReference type="Proteomes" id="UP000517759">
    <property type="component" value="Unassembled WGS sequence"/>
</dbReference>
<dbReference type="Gene3D" id="1.10.579.10">
    <property type="entry name" value="DNA Cyclobutane Dipyrimidine Photolyase, subunit A, domain 3"/>
    <property type="match status" value="1"/>
</dbReference>
<protein>
    <submittedName>
        <fullName evidence="2">(6-4) photolyase</fullName>
    </submittedName>
    <submittedName>
        <fullName evidence="3">Deoxyribodipyrimidine photolyase-related protein</fullName>
    </submittedName>
</protein>
<evidence type="ECO:0000313" key="3">
    <source>
        <dbReference type="EMBL" id="MBB3902173.1"/>
    </source>
</evidence>
<name>A0A7W6AGD0_9HYPH</name>
<evidence type="ECO:0000313" key="4">
    <source>
        <dbReference type="Proteomes" id="UP000517759"/>
    </source>
</evidence>
<dbReference type="RefSeq" id="WP_183503873.1">
    <property type="nucleotide sequence ID" value="NZ_BSPG01000001.1"/>
</dbReference>
<reference evidence="3 4" key="3">
    <citation type="submission" date="2020-08" db="EMBL/GenBank/DDBJ databases">
        <title>Genomic Encyclopedia of Type Strains, Phase IV (KMG-IV): sequencing the most valuable type-strain genomes for metagenomic binning, comparative biology and taxonomic classification.</title>
        <authorList>
            <person name="Goeker M."/>
        </authorList>
    </citation>
    <scope>NUCLEOTIDE SEQUENCE [LARGE SCALE GENOMIC DNA]</scope>
    <source>
        <strain evidence="3 4">DSM 24105</strain>
    </source>
</reference>
<reference evidence="2" key="4">
    <citation type="submission" date="2023-01" db="EMBL/GenBank/DDBJ databases">
        <title>Draft genome sequence of Methylobacterium brachythecii strain NBRC 107710.</title>
        <authorList>
            <person name="Sun Q."/>
            <person name="Mori K."/>
        </authorList>
    </citation>
    <scope>NUCLEOTIDE SEQUENCE</scope>
    <source>
        <strain evidence="2">NBRC 107710</strain>
    </source>
</reference>
<evidence type="ECO:0000313" key="5">
    <source>
        <dbReference type="Proteomes" id="UP001156881"/>
    </source>
</evidence>
<accession>A0A7W6AGD0</accession>
<organism evidence="3 4">
    <name type="scientific">Methylobacterium brachythecii</name>
    <dbReference type="NCBI Taxonomy" id="1176177"/>
    <lineage>
        <taxon>Bacteria</taxon>
        <taxon>Pseudomonadati</taxon>
        <taxon>Pseudomonadota</taxon>
        <taxon>Alphaproteobacteria</taxon>
        <taxon>Hyphomicrobiales</taxon>
        <taxon>Methylobacteriaceae</taxon>
        <taxon>Methylobacterium</taxon>
    </lineage>
</organism>
<dbReference type="Gene3D" id="1.10.10.1710">
    <property type="entry name" value="Deoxyribodipyrimidine photolyase-related"/>
    <property type="match status" value="1"/>
</dbReference>
<dbReference type="Pfam" id="PF04244">
    <property type="entry name" value="DPRP"/>
    <property type="match status" value="1"/>
</dbReference>
<dbReference type="Gene3D" id="3.40.50.620">
    <property type="entry name" value="HUPs"/>
    <property type="match status" value="1"/>
</dbReference>
<sequence length="549" mass="63158">MKTLRFVLGDQLYRRVASLSDLDPEHDVVLMVEVREEATYVRHHKQKIAFLFSAMRHFAAELLQEGIAVDYVRLDDRGNSGSFTGELKRAIARHGPHRIVMTEPGEWRVWQMMQDWREDISPSVEIREDNRFLCSRAEFEAWAGDRSSLLMEAFYRQMRRRTGWLMDGDEPTGGQWNYDPENRKRLPKTISPPDRVVFPPDAVTRECIALVAKEFGDHFGSLDGFAWPVTRRDALKALGRFLKDGLPTFGDYQDAMHQGAPFLYHSLISPMLNAGLLTPEEVCEAAERAFRDGKAPLNCVEGFVRQILGWREYVRGLYWARMPDYAETNALDAHRDLPWFYWSAETEMNCLHQCISETRDHAYAHHIQRLMVLGNFALLAGIEPRQVEEWYLIVYADAFDWVELPNVHGMVLWADGGVLGSKPYAASGAYIDRMSDYCGNCAFDVKRKAGEEACPFNYLYWDFLIRNAERLKGNPRLTMPYRTLGRMGNERRAEIRADAERFLGSLDPRRLEDTQAATPVRVTPSSRPTCKGRNASSRSHTSSRRRAEN</sequence>
<comment type="caution">
    <text evidence="3">The sequence shown here is derived from an EMBL/GenBank/DDBJ whole genome shotgun (WGS) entry which is preliminary data.</text>
</comment>
<dbReference type="Gene3D" id="1.25.40.80">
    <property type="match status" value="1"/>
</dbReference>
<keyword evidence="5" id="KW-1185">Reference proteome</keyword>
<dbReference type="InterPro" id="IPR052551">
    <property type="entry name" value="UV-DNA_repair_photolyase"/>
</dbReference>
<feature type="region of interest" description="Disordered" evidence="1">
    <location>
        <begin position="172"/>
        <end position="191"/>
    </location>
</feature>
<evidence type="ECO:0000313" key="2">
    <source>
        <dbReference type="EMBL" id="GLS42018.1"/>
    </source>
</evidence>
<dbReference type="PANTHER" id="PTHR38657">
    <property type="entry name" value="SLR1343 PROTEIN"/>
    <property type="match status" value="1"/>
</dbReference>
<evidence type="ECO:0000256" key="1">
    <source>
        <dbReference type="SAM" id="MobiDB-lite"/>
    </source>
</evidence>